<dbReference type="Gene3D" id="1.20.930.20">
    <property type="entry name" value="Adaptor protein Cbl, N-terminal domain"/>
    <property type="match status" value="1"/>
</dbReference>
<gene>
    <name evidence="6" type="ORF">FA13DRAFT_1790008</name>
</gene>
<dbReference type="InterPro" id="IPR027417">
    <property type="entry name" value="P-loop_NTPase"/>
</dbReference>
<keyword evidence="7" id="KW-1185">Reference proteome</keyword>
<feature type="compositionally biased region" description="Basic and acidic residues" evidence="4">
    <location>
        <begin position="15"/>
        <end position="28"/>
    </location>
</feature>
<dbReference type="InterPro" id="IPR001680">
    <property type="entry name" value="WD40_rpt"/>
</dbReference>
<feature type="repeat" description="WD" evidence="3">
    <location>
        <begin position="1508"/>
        <end position="1549"/>
    </location>
</feature>
<keyword evidence="2" id="KW-0677">Repeat</keyword>
<feature type="compositionally biased region" description="Polar residues" evidence="4">
    <location>
        <begin position="172"/>
        <end position="183"/>
    </location>
</feature>
<feature type="repeat" description="WD" evidence="3">
    <location>
        <begin position="1467"/>
        <end position="1507"/>
    </location>
</feature>
<dbReference type="PANTHER" id="PTHR19879:SF9">
    <property type="entry name" value="TRANSCRIPTION INITIATION FACTOR TFIID SUBUNIT 5"/>
    <property type="match status" value="1"/>
</dbReference>
<dbReference type="STRING" id="71717.A0A4Y7THF0"/>
<accession>A0A4Y7THF0</accession>
<dbReference type="SUPFAM" id="SSF50978">
    <property type="entry name" value="WD40 repeat-like"/>
    <property type="match status" value="2"/>
</dbReference>
<evidence type="ECO:0000313" key="6">
    <source>
        <dbReference type="EMBL" id="TEB33607.1"/>
    </source>
</evidence>
<sequence>MDQPSGSKRSRLKHWVREAKDDVKHGWEKVLGSSSTSRPSAPGPHSRQATRGVEEPSDSSEAAKPTNEDALQAAATASPTPIRPQSLPPNLLEAASQNEHISSAAPVASSIEAREAYPIVEPSPTVFPGLAQHNSTPSAQEVARTEQSQAPVALPETIPIDIPIADSPPAPETSTLADSQPSSDMRPLDSPPNIQTRGQGAKQKPASPWYAGAKATLALVERAADVFPPLKSTVAAINGILEVYDNLGDNKRDFERLAERVKLVDAILRSSPPNAPQEFKDRRDGLERTLSDLAEALEAKRNRTLPERMAHHKDDQQDILRLIREVSCAIEIAMLDVTVRNEGLILEAVKGIDWLKDRHVEEYARLQEPISRMEQDIAELRKAEILKSLGEAKYFAFSRGTRRRMCVPGSRIGLLSKMMTWAGDRRTAHAFWLCGMAGTGKTAVSETFCSQLSKRRLLGASFFCSLTSQELSDVYLIIPTLAKALAKVQPAFSSALMEILDEELQGDMNPLEMPVAEQYELLILRPAEKAFRNFNDTVILSVDALDECKNKGAVRELVQAVLSRKPPHALKIFFTSRPESVIQEPVSSSSSPFHPQSLRLHDIERDIVTADINLDKSLLQMGRTAIVERSGTLFIVAATIMRYIGDEAGDVAERFREFHKSEASVPSGIYSLYRRILEVAFRTLTPKEKENALSCFSLLVVALRPLSVIEYSGLLDLPTHTIRAAFISLHSVVQVPPNGHDDKFISIYHASFVDFLSDQQSTTPTSSPWTVDRPAAHSMVAGHCFRIMDAELRFNIANIPSSFILDSDNPHLPTEVKQNILSHLHYTCLSWSQHLSMIIPDSTHPLVAILSDFIQLKVLFWIEAMNLLNAALRCDPDLCRASEWLERHDHDDSMTLAHQLRNTGSFALYFSASPASQSTPHLYISSLATSTSYLGLVATWKNHFPGIPTLQIQSSQPTFLMSINVGSEVRGVAVSSDGMYIASGSEDGLVRIWDAQNGKEAKVLKGHSGRVNSVAFSEDGQHLASGSDDCTVCLWDVVVGKEGKVLQGHTGGVNSVAFSSSGMQLVSGSQDSSVRVWDATTGKEKMVLDGHTWGVRSVAFSPDGARVASGSEDQTMRLWDWRLGKQLMVLEGHRDSVKAVAFSSDGAWIASGSGDMSVGVWDAKTGQKMRGIQGHTDGVRSLAFSKDATQILSGSSDGTIQLWDVATGKGLQMLQGHTDRVMSAVFSSDGRRIISGSLDGSVQVWDKRGTQKEGQNLQGHIGDVNSVALSEDSSQIVSGSRDGSVRVWDGRTGGQLKRLDGHMGSVHSVALSPDGTCIASGSQDNSVRLWDAAIGQELLVLQGHTGAVFSVAFSPDGSSIVSASGDKTVRIWDVGTGEKLMVLEGHTGTVLSATFLSDGGRIVSGSQDTTVRIWDVADGKQLTVLEGHKGGVRSVAFSPEGTLVASGFEDKTVHIWDAETGAVWRVLSGHTHLVASVTFSHDGTQLASGSRSTVQVWDLATGKQCLALQGHSHWVNSVTFSRDGTQIVSGSWDQTIRVWDLKGLSYTSEVIEGQATGWLFAPDNQHNRLMYAPLALVPQSPCSLIISGNPLIPSFSPSSLSFNAIGDDWHKCFTPPS</sequence>
<evidence type="ECO:0000256" key="2">
    <source>
        <dbReference type="ARBA" id="ARBA00022737"/>
    </source>
</evidence>
<feature type="repeat" description="WD" evidence="3">
    <location>
        <begin position="1383"/>
        <end position="1424"/>
    </location>
</feature>
<dbReference type="InterPro" id="IPR015943">
    <property type="entry name" value="WD40/YVTN_repeat-like_dom_sf"/>
</dbReference>
<feature type="repeat" description="WD" evidence="3">
    <location>
        <begin position="1046"/>
        <end position="1087"/>
    </location>
</feature>
<dbReference type="EMBL" id="QPFP01000012">
    <property type="protein sequence ID" value="TEB33607.1"/>
    <property type="molecule type" value="Genomic_DNA"/>
</dbReference>
<dbReference type="PRINTS" id="PR00320">
    <property type="entry name" value="GPROTEINBRPT"/>
</dbReference>
<dbReference type="InterPro" id="IPR018391">
    <property type="entry name" value="PQQ_b-propeller_rpt"/>
</dbReference>
<feature type="repeat" description="WD" evidence="3">
    <location>
        <begin position="1425"/>
        <end position="1466"/>
    </location>
</feature>
<dbReference type="PROSITE" id="PS50294">
    <property type="entry name" value="WD_REPEATS_REGION"/>
    <property type="match status" value="13"/>
</dbReference>
<protein>
    <submittedName>
        <fullName evidence="6">WD40 repeat-like protein</fullName>
    </submittedName>
</protein>
<name>A0A4Y7THF0_COPMI</name>
<dbReference type="PROSITE" id="PS50082">
    <property type="entry name" value="WD_REPEATS_2"/>
    <property type="match status" value="14"/>
</dbReference>
<dbReference type="PANTHER" id="PTHR19879">
    <property type="entry name" value="TRANSCRIPTION INITIATION FACTOR TFIID"/>
    <property type="match status" value="1"/>
</dbReference>
<feature type="repeat" description="WD" evidence="3">
    <location>
        <begin position="1004"/>
        <end position="1037"/>
    </location>
</feature>
<dbReference type="GO" id="GO:0007166">
    <property type="term" value="P:cell surface receptor signaling pathway"/>
    <property type="evidence" value="ECO:0007669"/>
    <property type="project" value="InterPro"/>
</dbReference>
<dbReference type="CDD" id="cd21037">
    <property type="entry name" value="MLKL_NTD"/>
    <property type="match status" value="1"/>
</dbReference>
<feature type="region of interest" description="Disordered" evidence="4">
    <location>
        <begin position="1"/>
        <end position="107"/>
    </location>
</feature>
<feature type="repeat" description="WD" evidence="3">
    <location>
        <begin position="1130"/>
        <end position="1171"/>
    </location>
</feature>
<dbReference type="Gene3D" id="3.40.50.300">
    <property type="entry name" value="P-loop containing nucleotide triphosphate hydrolases"/>
    <property type="match status" value="1"/>
</dbReference>
<dbReference type="PROSITE" id="PS00678">
    <property type="entry name" value="WD_REPEATS_1"/>
    <property type="match status" value="9"/>
</dbReference>
<organism evidence="6 7">
    <name type="scientific">Coprinellus micaceus</name>
    <name type="common">Glistening ink-cap mushroom</name>
    <name type="synonym">Coprinus micaceus</name>
    <dbReference type="NCBI Taxonomy" id="71717"/>
    <lineage>
        <taxon>Eukaryota</taxon>
        <taxon>Fungi</taxon>
        <taxon>Dikarya</taxon>
        <taxon>Basidiomycota</taxon>
        <taxon>Agaricomycotina</taxon>
        <taxon>Agaricomycetes</taxon>
        <taxon>Agaricomycetidae</taxon>
        <taxon>Agaricales</taxon>
        <taxon>Agaricineae</taxon>
        <taxon>Psathyrellaceae</taxon>
        <taxon>Coprinellus</taxon>
    </lineage>
</organism>
<dbReference type="InterPro" id="IPR059179">
    <property type="entry name" value="MLKL-like_MCAfunc"/>
</dbReference>
<dbReference type="Pfam" id="PF24883">
    <property type="entry name" value="NPHP3_N"/>
    <property type="match status" value="1"/>
</dbReference>
<dbReference type="InterPro" id="IPR036322">
    <property type="entry name" value="WD40_repeat_dom_sf"/>
</dbReference>
<evidence type="ECO:0000259" key="5">
    <source>
        <dbReference type="Pfam" id="PF24883"/>
    </source>
</evidence>
<feature type="repeat" description="WD" evidence="3">
    <location>
        <begin position="1172"/>
        <end position="1213"/>
    </location>
</feature>
<dbReference type="CDD" id="cd00200">
    <property type="entry name" value="WD40"/>
    <property type="match status" value="2"/>
</dbReference>
<feature type="repeat" description="WD" evidence="3">
    <location>
        <begin position="1299"/>
        <end position="1340"/>
    </location>
</feature>
<dbReference type="SUPFAM" id="SSF50998">
    <property type="entry name" value="Quinoprotein alcohol dehydrogenase-like"/>
    <property type="match status" value="1"/>
</dbReference>
<evidence type="ECO:0000256" key="3">
    <source>
        <dbReference type="PROSITE-ProRule" id="PRU00221"/>
    </source>
</evidence>
<comment type="caution">
    <text evidence="6">The sequence shown here is derived from an EMBL/GenBank/DDBJ whole genome shotgun (WGS) entry which is preliminary data.</text>
</comment>
<reference evidence="6 7" key="1">
    <citation type="journal article" date="2019" name="Nat. Ecol. Evol.">
        <title>Megaphylogeny resolves global patterns of mushroom evolution.</title>
        <authorList>
            <person name="Varga T."/>
            <person name="Krizsan K."/>
            <person name="Foldi C."/>
            <person name="Dima B."/>
            <person name="Sanchez-Garcia M."/>
            <person name="Sanchez-Ramirez S."/>
            <person name="Szollosi G.J."/>
            <person name="Szarkandi J.G."/>
            <person name="Papp V."/>
            <person name="Albert L."/>
            <person name="Andreopoulos W."/>
            <person name="Angelini C."/>
            <person name="Antonin V."/>
            <person name="Barry K.W."/>
            <person name="Bougher N.L."/>
            <person name="Buchanan P."/>
            <person name="Buyck B."/>
            <person name="Bense V."/>
            <person name="Catcheside P."/>
            <person name="Chovatia M."/>
            <person name="Cooper J."/>
            <person name="Damon W."/>
            <person name="Desjardin D."/>
            <person name="Finy P."/>
            <person name="Geml J."/>
            <person name="Haridas S."/>
            <person name="Hughes K."/>
            <person name="Justo A."/>
            <person name="Karasinski D."/>
            <person name="Kautmanova I."/>
            <person name="Kiss B."/>
            <person name="Kocsube S."/>
            <person name="Kotiranta H."/>
            <person name="LaButti K.M."/>
            <person name="Lechner B.E."/>
            <person name="Liimatainen K."/>
            <person name="Lipzen A."/>
            <person name="Lukacs Z."/>
            <person name="Mihaltcheva S."/>
            <person name="Morgado L.N."/>
            <person name="Niskanen T."/>
            <person name="Noordeloos M.E."/>
            <person name="Ohm R.A."/>
            <person name="Ortiz-Santana B."/>
            <person name="Ovrebo C."/>
            <person name="Racz N."/>
            <person name="Riley R."/>
            <person name="Savchenko A."/>
            <person name="Shiryaev A."/>
            <person name="Soop K."/>
            <person name="Spirin V."/>
            <person name="Szebenyi C."/>
            <person name="Tomsovsky M."/>
            <person name="Tulloss R.E."/>
            <person name="Uehling J."/>
            <person name="Grigoriev I.V."/>
            <person name="Vagvolgyi C."/>
            <person name="Papp T."/>
            <person name="Martin F.M."/>
            <person name="Miettinen O."/>
            <person name="Hibbett D.S."/>
            <person name="Nagy L.G."/>
        </authorList>
    </citation>
    <scope>NUCLEOTIDE SEQUENCE [LARGE SCALE GENOMIC DNA]</scope>
    <source>
        <strain evidence="6 7">FP101781</strain>
    </source>
</reference>
<dbReference type="Proteomes" id="UP000298030">
    <property type="component" value="Unassembled WGS sequence"/>
</dbReference>
<feature type="repeat" description="WD" evidence="3">
    <location>
        <begin position="969"/>
        <end position="1003"/>
    </location>
</feature>
<feature type="region of interest" description="Disordered" evidence="4">
    <location>
        <begin position="124"/>
        <end position="207"/>
    </location>
</feature>
<dbReference type="SUPFAM" id="SSF52540">
    <property type="entry name" value="P-loop containing nucleoside triphosphate hydrolases"/>
    <property type="match status" value="1"/>
</dbReference>
<dbReference type="InterPro" id="IPR011047">
    <property type="entry name" value="Quinoprotein_ADH-like_sf"/>
</dbReference>
<feature type="repeat" description="WD" evidence="3">
    <location>
        <begin position="1341"/>
        <end position="1382"/>
    </location>
</feature>
<dbReference type="InterPro" id="IPR019775">
    <property type="entry name" value="WD40_repeat_CS"/>
</dbReference>
<dbReference type="InterPro" id="IPR036537">
    <property type="entry name" value="Adaptor_Cbl_N_dom_sf"/>
</dbReference>
<feature type="repeat" description="WD" evidence="3">
    <location>
        <begin position="1214"/>
        <end position="1246"/>
    </location>
</feature>
<dbReference type="InterPro" id="IPR056884">
    <property type="entry name" value="NPHP3-like_N"/>
</dbReference>
<evidence type="ECO:0000313" key="7">
    <source>
        <dbReference type="Proteomes" id="UP000298030"/>
    </source>
</evidence>
<evidence type="ECO:0000256" key="1">
    <source>
        <dbReference type="ARBA" id="ARBA00022574"/>
    </source>
</evidence>
<feature type="compositionally biased region" description="Polar residues" evidence="4">
    <location>
        <begin position="132"/>
        <end position="150"/>
    </location>
</feature>
<feature type="repeat" description="WD" evidence="3">
    <location>
        <begin position="1088"/>
        <end position="1129"/>
    </location>
</feature>
<keyword evidence="1 3" id="KW-0853">WD repeat</keyword>
<dbReference type="InterPro" id="IPR020472">
    <property type="entry name" value="WD40_PAC1"/>
</dbReference>
<feature type="repeat" description="WD" evidence="3">
    <location>
        <begin position="1257"/>
        <end position="1298"/>
    </location>
</feature>
<feature type="domain" description="Nephrocystin 3-like N-terminal" evidence="5">
    <location>
        <begin position="417"/>
        <end position="577"/>
    </location>
</feature>
<evidence type="ECO:0000256" key="4">
    <source>
        <dbReference type="SAM" id="MobiDB-lite"/>
    </source>
</evidence>
<dbReference type="SMART" id="SM00564">
    <property type="entry name" value="PQQ"/>
    <property type="match status" value="5"/>
</dbReference>
<dbReference type="Pfam" id="PF00400">
    <property type="entry name" value="WD40"/>
    <property type="match status" value="14"/>
</dbReference>
<dbReference type="OrthoDB" id="538223at2759"/>
<dbReference type="Gene3D" id="2.130.10.10">
    <property type="entry name" value="YVTN repeat-like/Quinoprotein amine dehydrogenase"/>
    <property type="match status" value="5"/>
</dbReference>
<dbReference type="SMART" id="SM00320">
    <property type="entry name" value="WD40"/>
    <property type="match status" value="14"/>
</dbReference>
<proteinExistence type="predicted"/>